<dbReference type="CDD" id="cd01650">
    <property type="entry name" value="RT_nLTR_like"/>
    <property type="match status" value="1"/>
</dbReference>
<dbReference type="Proteomes" id="UP000015105">
    <property type="component" value="Chromosome 2D"/>
</dbReference>
<keyword evidence="3" id="KW-1185">Reference proteome</keyword>
<dbReference type="PANTHER" id="PTHR33116">
    <property type="entry name" value="REVERSE TRANSCRIPTASE ZINC-BINDING DOMAIN-CONTAINING PROTEIN-RELATED-RELATED"/>
    <property type="match status" value="1"/>
</dbReference>
<evidence type="ECO:0000313" key="2">
    <source>
        <dbReference type="EnsemblPlants" id="AET2Gv20373800.4"/>
    </source>
</evidence>
<protein>
    <recommendedName>
        <fullName evidence="1">Reverse transcriptase domain-containing protein</fullName>
    </recommendedName>
</protein>
<dbReference type="Pfam" id="PF13966">
    <property type="entry name" value="zf-RVT"/>
    <property type="match status" value="1"/>
</dbReference>
<reference evidence="2" key="3">
    <citation type="journal article" date="2017" name="Nature">
        <title>Genome sequence of the progenitor of the wheat D genome Aegilops tauschii.</title>
        <authorList>
            <person name="Luo M.C."/>
            <person name="Gu Y.Q."/>
            <person name="Puiu D."/>
            <person name="Wang H."/>
            <person name="Twardziok S.O."/>
            <person name="Deal K.R."/>
            <person name="Huo N."/>
            <person name="Zhu T."/>
            <person name="Wang L."/>
            <person name="Wang Y."/>
            <person name="McGuire P.E."/>
            <person name="Liu S."/>
            <person name="Long H."/>
            <person name="Ramasamy R.K."/>
            <person name="Rodriguez J.C."/>
            <person name="Van S.L."/>
            <person name="Yuan L."/>
            <person name="Wang Z."/>
            <person name="Xia Z."/>
            <person name="Xiao L."/>
            <person name="Anderson O.D."/>
            <person name="Ouyang S."/>
            <person name="Liang Y."/>
            <person name="Zimin A.V."/>
            <person name="Pertea G."/>
            <person name="Qi P."/>
            <person name="Bennetzen J.L."/>
            <person name="Dai X."/>
            <person name="Dawson M.W."/>
            <person name="Muller H.G."/>
            <person name="Kugler K."/>
            <person name="Rivarola-Duarte L."/>
            <person name="Spannagl M."/>
            <person name="Mayer K.F.X."/>
            <person name="Lu F.H."/>
            <person name="Bevan M.W."/>
            <person name="Leroy P."/>
            <person name="Li P."/>
            <person name="You F.M."/>
            <person name="Sun Q."/>
            <person name="Liu Z."/>
            <person name="Lyons E."/>
            <person name="Wicker T."/>
            <person name="Salzberg S.L."/>
            <person name="Devos K.M."/>
            <person name="Dvorak J."/>
        </authorList>
    </citation>
    <scope>NUCLEOTIDE SEQUENCE [LARGE SCALE GENOMIC DNA]</scope>
    <source>
        <strain evidence="2">cv. AL8/78</strain>
    </source>
</reference>
<reference evidence="2" key="4">
    <citation type="submission" date="2019-03" db="UniProtKB">
        <authorList>
            <consortium name="EnsemblPlants"/>
        </authorList>
    </citation>
    <scope>IDENTIFICATION</scope>
</reference>
<proteinExistence type="predicted"/>
<dbReference type="Gramene" id="AET2Gv20373800.4">
    <property type="protein sequence ID" value="AET2Gv20373800.4"/>
    <property type="gene ID" value="AET2Gv20373800"/>
</dbReference>
<dbReference type="Pfam" id="PF00078">
    <property type="entry name" value="RVT_1"/>
    <property type="match status" value="1"/>
</dbReference>
<evidence type="ECO:0000313" key="3">
    <source>
        <dbReference type="Proteomes" id="UP000015105"/>
    </source>
</evidence>
<dbReference type="SUPFAM" id="SSF56672">
    <property type="entry name" value="DNA/RNA polymerases"/>
    <property type="match status" value="1"/>
</dbReference>
<reference evidence="3" key="2">
    <citation type="journal article" date="2017" name="Nat. Plants">
        <title>The Aegilops tauschii genome reveals multiple impacts of transposons.</title>
        <authorList>
            <person name="Zhao G."/>
            <person name="Zou C."/>
            <person name="Li K."/>
            <person name="Wang K."/>
            <person name="Li T."/>
            <person name="Gao L."/>
            <person name="Zhang X."/>
            <person name="Wang H."/>
            <person name="Yang Z."/>
            <person name="Liu X."/>
            <person name="Jiang W."/>
            <person name="Mao L."/>
            <person name="Kong X."/>
            <person name="Jiao Y."/>
            <person name="Jia J."/>
        </authorList>
    </citation>
    <scope>NUCLEOTIDE SEQUENCE [LARGE SCALE GENOMIC DNA]</scope>
    <source>
        <strain evidence="3">cv. AL8/78</strain>
    </source>
</reference>
<feature type="domain" description="Reverse transcriptase" evidence="1">
    <location>
        <begin position="88"/>
        <end position="364"/>
    </location>
</feature>
<evidence type="ECO:0000259" key="1">
    <source>
        <dbReference type="PROSITE" id="PS50878"/>
    </source>
</evidence>
<dbReference type="STRING" id="200361.A0A453B5Y2"/>
<dbReference type="Gramene" id="AET2Gv20373800.3">
    <property type="protein sequence ID" value="AET2Gv20373800.3"/>
    <property type="gene ID" value="AET2Gv20373800"/>
</dbReference>
<dbReference type="InterPro" id="IPR026960">
    <property type="entry name" value="RVT-Znf"/>
</dbReference>
<dbReference type="InterPro" id="IPR043502">
    <property type="entry name" value="DNA/RNA_pol_sf"/>
</dbReference>
<dbReference type="InterPro" id="IPR000477">
    <property type="entry name" value="RT_dom"/>
</dbReference>
<accession>A0A453B5Y2</accession>
<dbReference type="PROSITE" id="PS50878">
    <property type="entry name" value="RT_POL"/>
    <property type="match status" value="1"/>
</dbReference>
<dbReference type="EnsemblPlants" id="AET2Gv20373800.4">
    <property type="protein sequence ID" value="AET2Gv20373800.4"/>
    <property type="gene ID" value="AET2Gv20373800"/>
</dbReference>
<dbReference type="EnsemblPlants" id="AET2Gv20373800.3">
    <property type="protein sequence ID" value="AET2Gv20373800.3"/>
    <property type="gene ID" value="AET2Gv20373800"/>
</dbReference>
<reference evidence="2" key="5">
    <citation type="journal article" date="2021" name="G3 (Bethesda)">
        <title>Aegilops tauschii genome assembly Aet v5.0 features greater sequence contiguity and improved annotation.</title>
        <authorList>
            <person name="Wang L."/>
            <person name="Zhu T."/>
            <person name="Rodriguez J.C."/>
            <person name="Deal K.R."/>
            <person name="Dubcovsky J."/>
            <person name="McGuire P.E."/>
            <person name="Lux T."/>
            <person name="Spannagl M."/>
            <person name="Mayer K.F.X."/>
            <person name="Baldrich P."/>
            <person name="Meyers B.C."/>
            <person name="Huo N."/>
            <person name="Gu Y.Q."/>
            <person name="Zhou H."/>
            <person name="Devos K.M."/>
            <person name="Bennetzen J.L."/>
            <person name="Unver T."/>
            <person name="Budak H."/>
            <person name="Gulick P.J."/>
            <person name="Galiba G."/>
            <person name="Kalapos B."/>
            <person name="Nelson D.R."/>
            <person name="Li P."/>
            <person name="You F.M."/>
            <person name="Luo M.C."/>
            <person name="Dvorak J."/>
        </authorList>
    </citation>
    <scope>NUCLEOTIDE SEQUENCE [LARGE SCALE GENOMIC DNA]</scope>
    <source>
        <strain evidence="2">cv. AL8/78</strain>
    </source>
</reference>
<reference evidence="3" key="1">
    <citation type="journal article" date="2014" name="Science">
        <title>Ancient hybridizations among the ancestral genomes of bread wheat.</title>
        <authorList>
            <consortium name="International Wheat Genome Sequencing Consortium,"/>
            <person name="Marcussen T."/>
            <person name="Sandve S.R."/>
            <person name="Heier L."/>
            <person name="Spannagl M."/>
            <person name="Pfeifer M."/>
            <person name="Jakobsen K.S."/>
            <person name="Wulff B.B."/>
            <person name="Steuernagel B."/>
            <person name="Mayer K.F."/>
            <person name="Olsen O.A."/>
        </authorList>
    </citation>
    <scope>NUCLEOTIDE SEQUENCE [LARGE SCALE GENOMIC DNA]</scope>
    <source>
        <strain evidence="3">cv. AL8/78</strain>
    </source>
</reference>
<organism evidence="2 3">
    <name type="scientific">Aegilops tauschii subsp. strangulata</name>
    <name type="common">Goatgrass</name>
    <dbReference type="NCBI Taxonomy" id="200361"/>
    <lineage>
        <taxon>Eukaryota</taxon>
        <taxon>Viridiplantae</taxon>
        <taxon>Streptophyta</taxon>
        <taxon>Embryophyta</taxon>
        <taxon>Tracheophyta</taxon>
        <taxon>Spermatophyta</taxon>
        <taxon>Magnoliopsida</taxon>
        <taxon>Liliopsida</taxon>
        <taxon>Poales</taxon>
        <taxon>Poaceae</taxon>
        <taxon>BOP clade</taxon>
        <taxon>Pooideae</taxon>
        <taxon>Triticodae</taxon>
        <taxon>Triticeae</taxon>
        <taxon>Triticinae</taxon>
        <taxon>Aegilops</taxon>
    </lineage>
</organism>
<sequence length="791" mass="89849">MASAAFVHFDELLGTEAGRDCILDLSQLITPSPYLLELDAPFDDEEIWNAVKRLPARKAPGPDGFTAEFLRACWPTVKADFAVVFQQLYDMRGRGFARLNQALLSLLPKRADASCLRDYRPISLIHLVPKVFAKVLSLRLAPRLDALVSNNQNTFIPGRSLHDNFVLVRQSARLLHQLGAPRVMLKLDLARAFDSISWPFLFEVLKQYGFGDRFLEWLAILLSSASTKVLLNGSPGPPIWHRQGLRQGDPMSPQLFVLAVDTLGRLFKHVTELGIIRRLHPSRPIPPISLYADDVVLFCHPQPDDIEAVKAILQLFGRVSGLRVNFPKSTATLIRCEDDTVLPVVESLGCPIVKLPITYLGIPLTIRRPTTAQLLPLVDRVAGRLPTWKAWLMNRAGRLALVKSVLSAIPLHQLLVLAPPKRILRMLERIQRGFLWAGRAEAKGGHCHVNWRRVARPRTLGGLGVHDLERTGMALRTRWLWFSKTDERRAWAGLDLQFSAEEQAFFFASTHTSIGNGHNTKFWEDRWINGRSVREIAPLLHACIPKRRRKNRTVAEGLQAHLWAREIHGVLGVHEIGQYLLLWRLLEGIALSAEPDKLIWKWTEASTYTAKSTYLASFHGSIACNHWKLTWKSWAPPKVKFFLWLVSLDRCWTADRLDRHGLQHHTACPLCDQAPETMQHLLLARPFSRQVWHEILSWMRMTCRAPANDSSLLDWWLNARQDTPQLMRKGLASATLLTSWMLWKHRNDCIFDRVQPSVHALVSRIKAEARLWATAGAAGLRVVLPTSWDVH</sequence>
<name>A0A453B5Y2_AEGTS</name>
<dbReference type="AlphaFoldDB" id="A0A453B5Y2"/>
<dbReference type="PANTHER" id="PTHR33116:SF78">
    <property type="entry name" value="OS12G0587133 PROTEIN"/>
    <property type="match status" value="1"/>
</dbReference>